<dbReference type="GO" id="GO:0015421">
    <property type="term" value="F:ABC-type oligopeptide transporter activity"/>
    <property type="evidence" value="ECO:0007669"/>
    <property type="project" value="TreeGrafter"/>
</dbReference>
<dbReference type="InterPro" id="IPR039421">
    <property type="entry name" value="Type_1_exporter"/>
</dbReference>
<feature type="non-terminal residue" evidence="2">
    <location>
        <position position="80"/>
    </location>
</feature>
<reference evidence="2" key="1">
    <citation type="submission" date="2020-11" db="EMBL/GenBank/DDBJ databases">
        <authorList>
            <person name="Tran Van P."/>
        </authorList>
    </citation>
    <scope>NUCLEOTIDE SEQUENCE</scope>
</reference>
<name>A0A7R8WY11_9CRUS</name>
<dbReference type="GO" id="GO:0005524">
    <property type="term" value="F:ATP binding"/>
    <property type="evidence" value="ECO:0007669"/>
    <property type="project" value="InterPro"/>
</dbReference>
<gene>
    <name evidence="2" type="ORF">CTOB1V02_LOCUS15241</name>
</gene>
<dbReference type="PANTHER" id="PTHR43394">
    <property type="entry name" value="ATP-DEPENDENT PERMEASE MDL1, MITOCHONDRIAL"/>
    <property type="match status" value="1"/>
</dbReference>
<sequence length="80" mass="8801">MGEAGSLLSRGQQQRICIARAILKNPPIMVLDEATSALDTESEKLVQDALNNLLEERTSLVIAHRLSTIQKADEIVVMDK</sequence>
<dbReference type="Pfam" id="PF00005">
    <property type="entry name" value="ABC_tran"/>
    <property type="match status" value="1"/>
</dbReference>
<dbReference type="InterPro" id="IPR003439">
    <property type="entry name" value="ABC_transporter-like_ATP-bd"/>
</dbReference>
<dbReference type="GO" id="GO:0016887">
    <property type="term" value="F:ATP hydrolysis activity"/>
    <property type="evidence" value="ECO:0007669"/>
    <property type="project" value="InterPro"/>
</dbReference>
<dbReference type="AlphaFoldDB" id="A0A7R8WY11"/>
<dbReference type="GO" id="GO:0005743">
    <property type="term" value="C:mitochondrial inner membrane"/>
    <property type="evidence" value="ECO:0007669"/>
    <property type="project" value="TreeGrafter"/>
</dbReference>
<accession>A0A7R8WY11</accession>
<evidence type="ECO:0000259" key="1">
    <source>
        <dbReference type="Pfam" id="PF00005"/>
    </source>
</evidence>
<dbReference type="Gene3D" id="3.40.50.300">
    <property type="entry name" value="P-loop containing nucleotide triphosphate hydrolases"/>
    <property type="match status" value="1"/>
</dbReference>
<dbReference type="SUPFAM" id="SSF52540">
    <property type="entry name" value="P-loop containing nucleoside triphosphate hydrolases"/>
    <property type="match status" value="1"/>
</dbReference>
<dbReference type="InterPro" id="IPR027417">
    <property type="entry name" value="P-loop_NTPase"/>
</dbReference>
<proteinExistence type="predicted"/>
<organism evidence="2">
    <name type="scientific">Cyprideis torosa</name>
    <dbReference type="NCBI Taxonomy" id="163714"/>
    <lineage>
        <taxon>Eukaryota</taxon>
        <taxon>Metazoa</taxon>
        <taxon>Ecdysozoa</taxon>
        <taxon>Arthropoda</taxon>
        <taxon>Crustacea</taxon>
        <taxon>Oligostraca</taxon>
        <taxon>Ostracoda</taxon>
        <taxon>Podocopa</taxon>
        <taxon>Podocopida</taxon>
        <taxon>Cytherocopina</taxon>
        <taxon>Cytheroidea</taxon>
        <taxon>Cytherideidae</taxon>
        <taxon>Cyprideis</taxon>
    </lineage>
</organism>
<dbReference type="OrthoDB" id="6376127at2759"/>
<dbReference type="PANTHER" id="PTHR43394:SF1">
    <property type="entry name" value="ATP-BINDING CASSETTE SUB-FAMILY B MEMBER 10, MITOCHONDRIAL"/>
    <property type="match status" value="1"/>
</dbReference>
<evidence type="ECO:0000313" key="2">
    <source>
        <dbReference type="EMBL" id="CAD7237426.1"/>
    </source>
</evidence>
<feature type="domain" description="ABC transporter" evidence="1">
    <location>
        <begin position="4"/>
        <end position="36"/>
    </location>
</feature>
<protein>
    <recommendedName>
        <fullName evidence="1">ABC transporter domain-containing protein</fullName>
    </recommendedName>
</protein>
<dbReference type="GO" id="GO:0090374">
    <property type="term" value="P:oligopeptide export from mitochondrion"/>
    <property type="evidence" value="ECO:0007669"/>
    <property type="project" value="TreeGrafter"/>
</dbReference>
<dbReference type="EMBL" id="OB687972">
    <property type="protein sequence ID" value="CAD7237426.1"/>
    <property type="molecule type" value="Genomic_DNA"/>
</dbReference>